<feature type="chain" id="PRO_5025657054" evidence="2">
    <location>
        <begin position="21"/>
        <end position="408"/>
    </location>
</feature>
<accession>A0A6A5ZB69</accession>
<sequence length="408" mass="43053">MFRPTSILLAGLGFSQTVLSTTLIASHYTGKVFTLNFNPNATGASALSVASQTAGCGTTPAWLEYYPQDKTLWCVDESWNNGGYLVSYTVGSDGKLTQATQAKSTGNSVHGLLYGGTDGKGYLATVEYTPSTLSTYKLPLSSSTKPLVTTKFTMAAKGPNSRQDVPHPHEVLLDPTGKFILVPDLGADIVRVFSIDASSGKLTSCGQGKTDPGDGPRHGKFFWTKPGTPEPQVMYTVNELGNSVSAWSLSYTSGCISLTKTQTLSTYAPGTKGGPTTKAAELRVNGNFLYAANRADETFGKQQDSIAIYTIDPATGKIAWQEATNAHSYYPRTFQFNKAGTLVAIGGQTSSNVAVLKVDPATGKFGDVVANLVVATAGRAGEEDGLSAVVWVEDGTSATEKRATEFIA</sequence>
<dbReference type="Gene3D" id="2.130.10.10">
    <property type="entry name" value="YVTN repeat-like/Quinoprotein amine dehydrogenase"/>
    <property type="match status" value="1"/>
</dbReference>
<evidence type="ECO:0000313" key="4">
    <source>
        <dbReference type="Proteomes" id="UP000799770"/>
    </source>
</evidence>
<comment type="similarity">
    <text evidence="1">Belongs to the cycloisomerase 2 family.</text>
</comment>
<evidence type="ECO:0000256" key="2">
    <source>
        <dbReference type="SAM" id="SignalP"/>
    </source>
</evidence>
<dbReference type="InterPro" id="IPR015943">
    <property type="entry name" value="WD40/YVTN_repeat-like_dom_sf"/>
</dbReference>
<dbReference type="OrthoDB" id="9972196at2759"/>
<dbReference type="PANTHER" id="PTHR30344">
    <property type="entry name" value="6-PHOSPHOGLUCONOLACTONASE-RELATED"/>
    <property type="match status" value="1"/>
</dbReference>
<organism evidence="3 4">
    <name type="scientific">Lophiotrema nucula</name>
    <dbReference type="NCBI Taxonomy" id="690887"/>
    <lineage>
        <taxon>Eukaryota</taxon>
        <taxon>Fungi</taxon>
        <taxon>Dikarya</taxon>
        <taxon>Ascomycota</taxon>
        <taxon>Pezizomycotina</taxon>
        <taxon>Dothideomycetes</taxon>
        <taxon>Pleosporomycetidae</taxon>
        <taxon>Pleosporales</taxon>
        <taxon>Lophiotremataceae</taxon>
        <taxon>Lophiotrema</taxon>
    </lineage>
</organism>
<dbReference type="SUPFAM" id="SSF51004">
    <property type="entry name" value="C-terminal (heme d1) domain of cytochrome cd1-nitrite reductase"/>
    <property type="match status" value="1"/>
</dbReference>
<dbReference type="AlphaFoldDB" id="A0A6A5ZB69"/>
<keyword evidence="2" id="KW-0732">Signal</keyword>
<proteinExistence type="inferred from homology"/>
<reference evidence="3" key="1">
    <citation type="journal article" date="2020" name="Stud. Mycol.">
        <title>101 Dothideomycetes genomes: a test case for predicting lifestyles and emergence of pathogens.</title>
        <authorList>
            <person name="Haridas S."/>
            <person name="Albert R."/>
            <person name="Binder M."/>
            <person name="Bloem J."/>
            <person name="Labutti K."/>
            <person name="Salamov A."/>
            <person name="Andreopoulos B."/>
            <person name="Baker S."/>
            <person name="Barry K."/>
            <person name="Bills G."/>
            <person name="Bluhm B."/>
            <person name="Cannon C."/>
            <person name="Castanera R."/>
            <person name="Culley D."/>
            <person name="Daum C."/>
            <person name="Ezra D."/>
            <person name="Gonzalez J."/>
            <person name="Henrissat B."/>
            <person name="Kuo A."/>
            <person name="Liang C."/>
            <person name="Lipzen A."/>
            <person name="Lutzoni F."/>
            <person name="Magnuson J."/>
            <person name="Mondo S."/>
            <person name="Nolan M."/>
            <person name="Ohm R."/>
            <person name="Pangilinan J."/>
            <person name="Park H.-J."/>
            <person name="Ramirez L."/>
            <person name="Alfaro M."/>
            <person name="Sun H."/>
            <person name="Tritt A."/>
            <person name="Yoshinaga Y."/>
            <person name="Zwiers L.-H."/>
            <person name="Turgeon B."/>
            <person name="Goodwin S."/>
            <person name="Spatafora J."/>
            <person name="Crous P."/>
            <person name="Grigoriev I."/>
        </authorList>
    </citation>
    <scope>NUCLEOTIDE SEQUENCE</scope>
    <source>
        <strain evidence="3">CBS 627.86</strain>
    </source>
</reference>
<name>A0A6A5ZB69_9PLEO</name>
<dbReference type="Proteomes" id="UP000799770">
    <property type="component" value="Unassembled WGS sequence"/>
</dbReference>
<dbReference type="InterPro" id="IPR050282">
    <property type="entry name" value="Cycloisomerase_2"/>
</dbReference>
<protein>
    <submittedName>
        <fullName evidence="3">Lactonase, 7-bladed beta-propeller-domain-containing protein</fullName>
    </submittedName>
</protein>
<dbReference type="InterPro" id="IPR019405">
    <property type="entry name" value="Lactonase_7-beta_prop"/>
</dbReference>
<evidence type="ECO:0000256" key="1">
    <source>
        <dbReference type="ARBA" id="ARBA00005564"/>
    </source>
</evidence>
<dbReference type="InterPro" id="IPR011048">
    <property type="entry name" value="Haem_d1_sf"/>
</dbReference>
<dbReference type="PANTHER" id="PTHR30344:SF1">
    <property type="entry name" value="6-PHOSPHOGLUCONOLACTONASE"/>
    <property type="match status" value="1"/>
</dbReference>
<evidence type="ECO:0000313" key="3">
    <source>
        <dbReference type="EMBL" id="KAF2115947.1"/>
    </source>
</evidence>
<gene>
    <name evidence="3" type="ORF">BDV96DRAFT_492396</name>
</gene>
<dbReference type="EMBL" id="ML977322">
    <property type="protein sequence ID" value="KAF2115947.1"/>
    <property type="molecule type" value="Genomic_DNA"/>
</dbReference>
<feature type="signal peptide" evidence="2">
    <location>
        <begin position="1"/>
        <end position="20"/>
    </location>
</feature>
<dbReference type="GO" id="GO:0017057">
    <property type="term" value="F:6-phosphogluconolactonase activity"/>
    <property type="evidence" value="ECO:0007669"/>
    <property type="project" value="TreeGrafter"/>
</dbReference>
<dbReference type="Pfam" id="PF10282">
    <property type="entry name" value="Lactonase"/>
    <property type="match status" value="1"/>
</dbReference>
<keyword evidence="4" id="KW-1185">Reference proteome</keyword>